<evidence type="ECO:0000313" key="3">
    <source>
        <dbReference type="Proteomes" id="UP000005439"/>
    </source>
</evidence>
<dbReference type="EMBL" id="CP003179">
    <property type="protein sequence ID" value="AEW05796.1"/>
    <property type="molecule type" value="Genomic_DNA"/>
</dbReference>
<gene>
    <name evidence="2" type="ordered locus">Sulac_2328</name>
</gene>
<sequence length="173" mass="19355">MDQFYLAGGTALALHLGHRQSRDLDFFTRAPQERLPALSDLDRVLARFQTVEWDLKTAEQIQCRLDGVSVTLLAYPFPHRFPFHPWRGLAVADARDIAVQKSYTVGAPSSPRLFGFACHSDAGHRESGRSARLGSRNLSRSILSAIVSPTTHIYRRPSRPGHRIGPFSEPDHV</sequence>
<evidence type="ECO:0000313" key="2">
    <source>
        <dbReference type="EMBL" id="AEW05796.1"/>
    </source>
</evidence>
<reference evidence="3" key="1">
    <citation type="submission" date="2011-12" db="EMBL/GenBank/DDBJ databases">
        <title>The complete genome of chromosome of Sulfobacillus acidophilus DSM 10332.</title>
        <authorList>
            <person name="Lucas S."/>
            <person name="Han J."/>
            <person name="Lapidus A."/>
            <person name="Bruce D."/>
            <person name="Goodwin L."/>
            <person name="Pitluck S."/>
            <person name="Peters L."/>
            <person name="Kyrpides N."/>
            <person name="Mavromatis K."/>
            <person name="Ivanova N."/>
            <person name="Mikhailova N."/>
            <person name="Chertkov O."/>
            <person name="Saunders E."/>
            <person name="Detter J.C."/>
            <person name="Tapia R."/>
            <person name="Han C."/>
            <person name="Land M."/>
            <person name="Hauser L."/>
            <person name="Markowitz V."/>
            <person name="Cheng J.-F."/>
            <person name="Hugenholtz P."/>
            <person name="Woyke T."/>
            <person name="Wu D."/>
            <person name="Pukall R."/>
            <person name="Gehrich-Schroeter G."/>
            <person name="Schneider S."/>
            <person name="Klenk H.-P."/>
            <person name="Eisen J.A."/>
        </authorList>
    </citation>
    <scope>NUCLEOTIDE SEQUENCE [LARGE SCALE GENOMIC DNA]</scope>
    <source>
        <strain evidence="3">ATCC 700253 / DSM 10332 / NAL</strain>
    </source>
</reference>
<evidence type="ECO:0000256" key="1">
    <source>
        <dbReference type="SAM" id="MobiDB-lite"/>
    </source>
</evidence>
<dbReference type="KEGG" id="sap:Sulac_2328"/>
<dbReference type="InterPro" id="IPR014942">
    <property type="entry name" value="AbiEii"/>
</dbReference>
<name>G8TUS2_SULAD</name>
<dbReference type="Pfam" id="PF08843">
    <property type="entry name" value="AbiEii"/>
    <property type="match status" value="1"/>
</dbReference>
<proteinExistence type="predicted"/>
<reference evidence="2 3" key="2">
    <citation type="journal article" date="2012" name="Stand. Genomic Sci.">
        <title>Complete genome sequence of the moderately thermophilic mineral-sulfide-oxidizing firmicute Sulfobacillus acidophilus type strain (NAL(T)).</title>
        <authorList>
            <person name="Anderson I."/>
            <person name="Chertkov O."/>
            <person name="Chen A."/>
            <person name="Saunders E."/>
            <person name="Lapidus A."/>
            <person name="Nolan M."/>
            <person name="Lucas S."/>
            <person name="Hammon N."/>
            <person name="Deshpande S."/>
            <person name="Cheng J.F."/>
            <person name="Han C."/>
            <person name="Tapia R."/>
            <person name="Goodwin L.A."/>
            <person name="Pitluck S."/>
            <person name="Liolios K."/>
            <person name="Pagani I."/>
            <person name="Ivanova N."/>
            <person name="Mikhailova N."/>
            <person name="Pati A."/>
            <person name="Palaniappan K."/>
            <person name="Land M."/>
            <person name="Pan C."/>
            <person name="Rohde M."/>
            <person name="Pukall R."/>
            <person name="Goker M."/>
            <person name="Detter J.C."/>
            <person name="Woyke T."/>
            <person name="Bristow J."/>
            <person name="Eisen J.A."/>
            <person name="Markowitz V."/>
            <person name="Hugenholtz P."/>
            <person name="Kyrpides N.C."/>
            <person name="Klenk H.P."/>
            <person name="Mavromatis K."/>
        </authorList>
    </citation>
    <scope>NUCLEOTIDE SEQUENCE [LARGE SCALE GENOMIC DNA]</scope>
    <source>
        <strain evidence="3">ATCC 700253 / DSM 10332 / NAL</strain>
    </source>
</reference>
<dbReference type="STRING" id="679936.Sulac_2328"/>
<keyword evidence="3" id="KW-1185">Reference proteome</keyword>
<feature type="region of interest" description="Disordered" evidence="1">
    <location>
        <begin position="154"/>
        <end position="173"/>
    </location>
</feature>
<protein>
    <recommendedName>
        <fullName evidence="4">Nucleotidyl transferase AbiEii/AbiGii toxin family protein</fullName>
    </recommendedName>
</protein>
<dbReference type="PATRIC" id="fig|679936.5.peg.2413"/>
<evidence type="ECO:0008006" key="4">
    <source>
        <dbReference type="Google" id="ProtNLM"/>
    </source>
</evidence>
<accession>G8TUS2</accession>
<organism evidence="2 3">
    <name type="scientific">Sulfobacillus acidophilus (strain ATCC 700253 / DSM 10332 / NAL)</name>
    <dbReference type="NCBI Taxonomy" id="679936"/>
    <lineage>
        <taxon>Bacteria</taxon>
        <taxon>Bacillati</taxon>
        <taxon>Bacillota</taxon>
        <taxon>Clostridia</taxon>
        <taxon>Eubacteriales</taxon>
        <taxon>Clostridiales Family XVII. Incertae Sedis</taxon>
        <taxon>Sulfobacillus</taxon>
    </lineage>
</organism>
<dbReference type="Proteomes" id="UP000005439">
    <property type="component" value="Chromosome"/>
</dbReference>
<dbReference type="HOGENOM" id="CLU_1546784_0_0_9"/>
<dbReference type="AlphaFoldDB" id="G8TUS2"/>